<reference evidence="2" key="1">
    <citation type="submission" date="2015-10" db="EMBL/GenBank/DDBJ databases">
        <authorList>
            <person name="Martinez-Garcia P.J."/>
            <person name="Crepeau M.W."/>
            <person name="Puiu D."/>
            <person name="Gonzalez-Ibeas D."/>
            <person name="Whalen J."/>
            <person name="Stevens K."/>
            <person name="Paul R."/>
            <person name="Butterfield T."/>
            <person name="Britton M."/>
            <person name="Reagan R."/>
            <person name="Chakraborty S."/>
            <person name="Walawage S.L."/>
            <person name="Vasquez-Gross H.A."/>
            <person name="Cardeno C."/>
            <person name="Famula R."/>
            <person name="Pratt K."/>
            <person name="Kuruganti S."/>
            <person name="Aradhya M.K."/>
            <person name="Leslie C.A."/>
            <person name="Dandekar A.M."/>
            <person name="Salzberg S.L."/>
            <person name="Wegrzyn J.L."/>
            <person name="Langley C.H."/>
            <person name="Neale D.B."/>
        </authorList>
    </citation>
    <scope>NUCLEOTIDE SEQUENCE</scope>
    <source>
        <tissue evidence="2">Leaves</tissue>
    </source>
</reference>
<name>A0A833TU99_JUGRE</name>
<dbReference type="EMBL" id="LIHL02000011">
    <property type="protein sequence ID" value="KAF5454610.1"/>
    <property type="molecule type" value="Genomic_DNA"/>
</dbReference>
<protein>
    <submittedName>
        <fullName evidence="2">Uncharacterized protein</fullName>
    </submittedName>
</protein>
<comment type="caution">
    <text evidence="2">The sequence shown here is derived from an EMBL/GenBank/DDBJ whole genome shotgun (WGS) entry which is preliminary data.</text>
</comment>
<accession>A0A833TU99</accession>
<feature type="region of interest" description="Disordered" evidence="1">
    <location>
        <begin position="1"/>
        <end position="33"/>
    </location>
</feature>
<dbReference type="Proteomes" id="UP000619265">
    <property type="component" value="Unassembled WGS sequence"/>
</dbReference>
<organism evidence="2 3">
    <name type="scientific">Juglans regia</name>
    <name type="common">English walnut</name>
    <dbReference type="NCBI Taxonomy" id="51240"/>
    <lineage>
        <taxon>Eukaryota</taxon>
        <taxon>Viridiplantae</taxon>
        <taxon>Streptophyta</taxon>
        <taxon>Embryophyta</taxon>
        <taxon>Tracheophyta</taxon>
        <taxon>Spermatophyta</taxon>
        <taxon>Magnoliopsida</taxon>
        <taxon>eudicotyledons</taxon>
        <taxon>Gunneridae</taxon>
        <taxon>Pentapetalae</taxon>
        <taxon>rosids</taxon>
        <taxon>fabids</taxon>
        <taxon>Fagales</taxon>
        <taxon>Juglandaceae</taxon>
        <taxon>Juglans</taxon>
    </lineage>
</organism>
<dbReference type="Gramene" id="Jr11_08430_p1">
    <property type="protein sequence ID" value="cds.Jr11_08430_p1"/>
    <property type="gene ID" value="Jr11_08430"/>
</dbReference>
<evidence type="ECO:0000256" key="1">
    <source>
        <dbReference type="SAM" id="MobiDB-lite"/>
    </source>
</evidence>
<reference evidence="2" key="2">
    <citation type="submission" date="2020-03" db="EMBL/GenBank/DDBJ databases">
        <title>Walnut 2.0.</title>
        <authorList>
            <person name="Marrano A."/>
            <person name="Britton M."/>
            <person name="Zimin A.V."/>
            <person name="Zaini P.A."/>
            <person name="Workman R."/>
            <person name="Puiu D."/>
            <person name="Bianco L."/>
            <person name="Allen B.J."/>
            <person name="Troggio M."/>
            <person name="Leslie C.A."/>
            <person name="Timp W."/>
            <person name="Dendekar A."/>
            <person name="Salzberg S.L."/>
            <person name="Neale D.B."/>
        </authorList>
    </citation>
    <scope>NUCLEOTIDE SEQUENCE</scope>
    <source>
        <tissue evidence="2">Leaves</tissue>
    </source>
</reference>
<evidence type="ECO:0000313" key="2">
    <source>
        <dbReference type="EMBL" id="KAF5454610.1"/>
    </source>
</evidence>
<sequence>MHHLAGGKSNLVDSGSETNNLVSRGNNDHPLCPKPRRLGAAIPEFLKPQRCSKHSQFNTDGRKDILNIISEKMEGKLSAMAAHHHVFRGLLREERVILWFMMCSLFIRWNLFHHLREPSSPISLDSPLLPQYEFQK</sequence>
<gene>
    <name evidence="2" type="ORF">F2P56_024261</name>
</gene>
<dbReference type="AlphaFoldDB" id="A0A833TU99"/>
<feature type="compositionally biased region" description="Polar residues" evidence="1">
    <location>
        <begin position="11"/>
        <end position="25"/>
    </location>
</feature>
<proteinExistence type="predicted"/>
<evidence type="ECO:0000313" key="3">
    <source>
        <dbReference type="Proteomes" id="UP000619265"/>
    </source>
</evidence>